<protein>
    <submittedName>
        <fullName evidence="7">Arylsulfatase A</fullName>
    </submittedName>
</protein>
<dbReference type="SUPFAM" id="SSF53649">
    <property type="entry name" value="Alkaline phosphatase-like"/>
    <property type="match status" value="1"/>
</dbReference>
<organism evidence="7 8">
    <name type="scientific">Kriegella aquimaris</name>
    <dbReference type="NCBI Taxonomy" id="192904"/>
    <lineage>
        <taxon>Bacteria</taxon>
        <taxon>Pseudomonadati</taxon>
        <taxon>Bacteroidota</taxon>
        <taxon>Flavobacteriia</taxon>
        <taxon>Flavobacteriales</taxon>
        <taxon>Flavobacteriaceae</taxon>
        <taxon>Kriegella</taxon>
    </lineage>
</organism>
<dbReference type="InterPro" id="IPR000917">
    <property type="entry name" value="Sulfatase_N"/>
</dbReference>
<evidence type="ECO:0000256" key="5">
    <source>
        <dbReference type="SAM" id="Phobius"/>
    </source>
</evidence>
<dbReference type="GO" id="GO:0004065">
    <property type="term" value="F:arylsulfatase activity"/>
    <property type="evidence" value="ECO:0007669"/>
    <property type="project" value="TreeGrafter"/>
</dbReference>
<dbReference type="InterPro" id="IPR050738">
    <property type="entry name" value="Sulfatase"/>
</dbReference>
<keyword evidence="3" id="KW-0378">Hydrolase</keyword>
<feature type="domain" description="Sulfatase N-terminal" evidence="6">
    <location>
        <begin position="44"/>
        <end position="364"/>
    </location>
</feature>
<dbReference type="InterPro" id="IPR024607">
    <property type="entry name" value="Sulfatase_CS"/>
</dbReference>
<proteinExistence type="inferred from homology"/>
<dbReference type="Gene3D" id="3.30.1120.10">
    <property type="match status" value="1"/>
</dbReference>
<evidence type="ECO:0000256" key="3">
    <source>
        <dbReference type="ARBA" id="ARBA00022801"/>
    </source>
</evidence>
<evidence type="ECO:0000256" key="2">
    <source>
        <dbReference type="ARBA" id="ARBA00022723"/>
    </source>
</evidence>
<dbReference type="RefSeq" id="WP_245731508.1">
    <property type="nucleotide sequence ID" value="NZ_FNGV01000009.1"/>
</dbReference>
<dbReference type="Proteomes" id="UP000199440">
    <property type="component" value="Unassembled WGS sequence"/>
</dbReference>
<dbReference type="AlphaFoldDB" id="A0A1G9TCI9"/>
<evidence type="ECO:0000313" key="8">
    <source>
        <dbReference type="Proteomes" id="UP000199440"/>
    </source>
</evidence>
<reference evidence="8" key="1">
    <citation type="submission" date="2016-10" db="EMBL/GenBank/DDBJ databases">
        <authorList>
            <person name="Varghese N."/>
            <person name="Submissions S."/>
        </authorList>
    </citation>
    <scope>NUCLEOTIDE SEQUENCE [LARGE SCALE GENOMIC DNA]</scope>
    <source>
        <strain evidence="8">DSM 19886</strain>
    </source>
</reference>
<dbReference type="Gene3D" id="3.40.720.10">
    <property type="entry name" value="Alkaline Phosphatase, subunit A"/>
    <property type="match status" value="1"/>
</dbReference>
<accession>A0A1G9TCI9</accession>
<gene>
    <name evidence="7" type="ORF">SAMN04488514_10913</name>
</gene>
<dbReference type="InterPro" id="IPR017850">
    <property type="entry name" value="Alkaline_phosphatase_core_sf"/>
</dbReference>
<evidence type="ECO:0000259" key="6">
    <source>
        <dbReference type="Pfam" id="PF00884"/>
    </source>
</evidence>
<dbReference type="Pfam" id="PF00884">
    <property type="entry name" value="Sulfatase"/>
    <property type="match status" value="1"/>
</dbReference>
<dbReference type="PANTHER" id="PTHR42693:SF33">
    <property type="entry name" value="ARYLSULFATASE"/>
    <property type="match status" value="1"/>
</dbReference>
<dbReference type="PROSITE" id="PS00523">
    <property type="entry name" value="SULFATASE_1"/>
    <property type="match status" value="1"/>
</dbReference>
<feature type="transmembrane region" description="Helical" evidence="5">
    <location>
        <begin position="12"/>
        <end position="29"/>
    </location>
</feature>
<name>A0A1G9TCI9_9FLAO</name>
<comment type="similarity">
    <text evidence="1">Belongs to the sulfatase family.</text>
</comment>
<dbReference type="EMBL" id="FNGV01000009">
    <property type="protein sequence ID" value="SDM45334.1"/>
    <property type="molecule type" value="Genomic_DNA"/>
</dbReference>
<keyword evidence="4" id="KW-0106">Calcium</keyword>
<keyword evidence="8" id="KW-1185">Reference proteome</keyword>
<dbReference type="STRING" id="192904.SAMN04488514_10913"/>
<dbReference type="GO" id="GO:0046872">
    <property type="term" value="F:metal ion binding"/>
    <property type="evidence" value="ECO:0007669"/>
    <property type="project" value="UniProtKB-KW"/>
</dbReference>
<keyword evidence="5" id="KW-0472">Membrane</keyword>
<dbReference type="PANTHER" id="PTHR42693">
    <property type="entry name" value="ARYLSULFATASE FAMILY MEMBER"/>
    <property type="match status" value="1"/>
</dbReference>
<keyword evidence="5" id="KW-0812">Transmembrane</keyword>
<sequence length="467" mass="53039">MKMIDRYTKERNLFRITSYVLPIFLVLFFENAIVAQNSTESKKPNFLVIIADDAGWNDVGYNGSEIHTPNIDFLAKTGVRLDRFYVNPTCSPTRASFLTGMPASRMGIVAPIAGRSEKKLPDTVITLPQLLQKQNYQTALFGKWHLGLKPSSGPKAYGFEYAYGFLHGQIDQYSHEYKNGDPSWHRNGEFITENGHVTDLIGNEIITWLRSKRDTTKSFYVQLAYSAPHFPLQEEDKWKKPYLKSIANESRRDFAAAMSHMDDNIGQVLEVLKELGLEKNTIVIFMSDNGGMDSWYPESQYNGKHGPNPVLGNNLPLRDWKKSNYEGGIRVPAVISWKGKLAPSVNADYISVIDVMPTLLKLSGSTSIPETVEGEDIWNTLVSEDAFNNEIYVRGHVQESLIKKPWKLIRTRHRGAVPTDYELYNLENDPEEKHNRYIDEVDVAKELNDRLQKQFAKDAPTVNAGIN</sequence>
<keyword evidence="5" id="KW-1133">Transmembrane helix</keyword>
<evidence type="ECO:0000256" key="4">
    <source>
        <dbReference type="ARBA" id="ARBA00022837"/>
    </source>
</evidence>
<keyword evidence="2" id="KW-0479">Metal-binding</keyword>
<evidence type="ECO:0000313" key="7">
    <source>
        <dbReference type="EMBL" id="SDM45334.1"/>
    </source>
</evidence>
<evidence type="ECO:0000256" key="1">
    <source>
        <dbReference type="ARBA" id="ARBA00008779"/>
    </source>
</evidence>